<keyword evidence="3" id="KW-1185">Reference proteome</keyword>
<protein>
    <submittedName>
        <fullName evidence="2">Uncharacterized protein</fullName>
    </submittedName>
</protein>
<comment type="caution">
    <text evidence="2">The sequence shown here is derived from an EMBL/GenBank/DDBJ whole genome shotgun (WGS) entry which is preliminary data.</text>
</comment>
<dbReference type="Proteomes" id="UP000828251">
    <property type="component" value="Unassembled WGS sequence"/>
</dbReference>
<proteinExistence type="predicted"/>
<dbReference type="AlphaFoldDB" id="A0A9D3VZW0"/>
<feature type="compositionally biased region" description="Basic and acidic residues" evidence="1">
    <location>
        <begin position="14"/>
        <end position="63"/>
    </location>
</feature>
<evidence type="ECO:0000256" key="1">
    <source>
        <dbReference type="SAM" id="MobiDB-lite"/>
    </source>
</evidence>
<dbReference type="EMBL" id="JAIQCV010000004">
    <property type="protein sequence ID" value="KAH1106087.1"/>
    <property type="molecule type" value="Genomic_DNA"/>
</dbReference>
<evidence type="ECO:0000313" key="2">
    <source>
        <dbReference type="EMBL" id="KAH1106087.1"/>
    </source>
</evidence>
<evidence type="ECO:0000313" key="3">
    <source>
        <dbReference type="Proteomes" id="UP000828251"/>
    </source>
</evidence>
<feature type="region of interest" description="Disordered" evidence="1">
    <location>
        <begin position="1"/>
        <end position="79"/>
    </location>
</feature>
<gene>
    <name evidence="2" type="ORF">J1N35_009855</name>
</gene>
<reference evidence="2 3" key="1">
    <citation type="journal article" date="2021" name="Plant Biotechnol. J.">
        <title>Multi-omics assisted identification of the key and species-specific regulatory components of drought-tolerant mechanisms in Gossypium stocksii.</title>
        <authorList>
            <person name="Yu D."/>
            <person name="Ke L."/>
            <person name="Zhang D."/>
            <person name="Wu Y."/>
            <person name="Sun Y."/>
            <person name="Mei J."/>
            <person name="Sun J."/>
            <person name="Sun Y."/>
        </authorList>
    </citation>
    <scope>NUCLEOTIDE SEQUENCE [LARGE SCALE GENOMIC DNA]</scope>
    <source>
        <strain evidence="3">cv. E1</strain>
        <tissue evidence="2">Leaf</tissue>
    </source>
</reference>
<accession>A0A9D3VZW0</accession>
<sequence length="79" mass="9060">MAGLRRLPPFQTPKKLERATEGETLPLRESDGRWRQPKDEEERRKPADRGEMESWHQQGERPTGDGGLEEGGMPRIHLG</sequence>
<name>A0A9D3VZW0_9ROSI</name>
<organism evidence="2 3">
    <name type="scientific">Gossypium stocksii</name>
    <dbReference type="NCBI Taxonomy" id="47602"/>
    <lineage>
        <taxon>Eukaryota</taxon>
        <taxon>Viridiplantae</taxon>
        <taxon>Streptophyta</taxon>
        <taxon>Embryophyta</taxon>
        <taxon>Tracheophyta</taxon>
        <taxon>Spermatophyta</taxon>
        <taxon>Magnoliopsida</taxon>
        <taxon>eudicotyledons</taxon>
        <taxon>Gunneridae</taxon>
        <taxon>Pentapetalae</taxon>
        <taxon>rosids</taxon>
        <taxon>malvids</taxon>
        <taxon>Malvales</taxon>
        <taxon>Malvaceae</taxon>
        <taxon>Malvoideae</taxon>
        <taxon>Gossypium</taxon>
    </lineage>
</organism>